<dbReference type="PANTHER" id="PTHR43344:SF21">
    <property type="entry name" value="POLYOL PHOSPHATE PHOSPHATASE PYP1"/>
    <property type="match status" value="1"/>
</dbReference>
<dbReference type="AlphaFoldDB" id="A0A226C2J9"/>
<dbReference type="InterPro" id="IPR016965">
    <property type="entry name" value="Pase_PHOSPHO-typ"/>
</dbReference>
<reference evidence="6 7" key="1">
    <citation type="submission" date="2017-06" db="EMBL/GenBank/DDBJ databases">
        <title>Draft Genome Sequence of Natranaerobius trueperi halophilic, alkalithermophilic bacteria from soda lakes.</title>
        <authorList>
            <person name="Zhao B."/>
        </authorList>
    </citation>
    <scope>NUCLEOTIDE SEQUENCE [LARGE SCALE GENOMIC DNA]</scope>
    <source>
        <strain evidence="6 7">DSM 18760</strain>
    </source>
</reference>
<dbReference type="Proteomes" id="UP000214588">
    <property type="component" value="Unassembled WGS sequence"/>
</dbReference>
<dbReference type="PANTHER" id="PTHR43344">
    <property type="entry name" value="PHOSPHOSERINE PHOSPHATASE"/>
    <property type="match status" value="1"/>
</dbReference>
<evidence type="ECO:0000256" key="1">
    <source>
        <dbReference type="ARBA" id="ARBA00001946"/>
    </source>
</evidence>
<gene>
    <name evidence="6" type="ORF">CDO51_02340</name>
</gene>
<proteinExistence type="inferred from homology"/>
<dbReference type="Gene3D" id="3.90.1470.20">
    <property type="match status" value="1"/>
</dbReference>
<dbReference type="InterPro" id="IPR023214">
    <property type="entry name" value="HAD_sf"/>
</dbReference>
<name>A0A226C2J9_9FIRM</name>
<dbReference type="NCBIfam" id="TIGR01489">
    <property type="entry name" value="DKMTPPase-SF"/>
    <property type="match status" value="1"/>
</dbReference>
<dbReference type="Gene3D" id="3.40.50.1000">
    <property type="entry name" value="HAD superfamily/HAD-like"/>
    <property type="match status" value="1"/>
</dbReference>
<comment type="caution">
    <text evidence="6">The sequence shown here is derived from an EMBL/GenBank/DDBJ whole genome shotgun (WGS) entry which is preliminary data.</text>
</comment>
<dbReference type="GO" id="GO:0000287">
    <property type="term" value="F:magnesium ion binding"/>
    <property type="evidence" value="ECO:0007669"/>
    <property type="project" value="TreeGrafter"/>
</dbReference>
<keyword evidence="3" id="KW-0479">Metal-binding</keyword>
<organism evidence="6 7">
    <name type="scientific">Natranaerobius trueperi</name>
    <dbReference type="NCBI Taxonomy" id="759412"/>
    <lineage>
        <taxon>Bacteria</taxon>
        <taxon>Bacillati</taxon>
        <taxon>Bacillota</taxon>
        <taxon>Clostridia</taxon>
        <taxon>Natranaerobiales</taxon>
        <taxon>Natranaerobiaceae</taxon>
        <taxon>Natranaerobius</taxon>
    </lineage>
</organism>
<dbReference type="NCBIfam" id="TIGR01488">
    <property type="entry name" value="HAD-SF-IB"/>
    <property type="match status" value="1"/>
</dbReference>
<keyword evidence="5" id="KW-0460">Magnesium</keyword>
<evidence type="ECO:0000256" key="3">
    <source>
        <dbReference type="ARBA" id="ARBA00022723"/>
    </source>
</evidence>
<accession>A0A226C2J9</accession>
<dbReference type="GO" id="GO:0006564">
    <property type="term" value="P:L-serine biosynthetic process"/>
    <property type="evidence" value="ECO:0007669"/>
    <property type="project" value="TreeGrafter"/>
</dbReference>
<evidence type="ECO:0000256" key="5">
    <source>
        <dbReference type="ARBA" id="ARBA00022842"/>
    </source>
</evidence>
<dbReference type="InterPro" id="IPR036412">
    <property type="entry name" value="HAD-like_sf"/>
</dbReference>
<sequence>MNRTFFVDFDGTIAEKDTCMLMIERCARDGWQEINEKWEQGELSTKDAAQKTFNLLDCNLQDIMDLVNEVKLDPKFKKFVDKVENQGDKLYILSDGYDLFIREILAREGLSYLPYYSNELQINGNGNFYINTPHSVNYCELCGTCKTELIRKLASNQDETIYIGDGSSDRCAISCVDKVFAKDKLYKIAIDKNIDAVKFSSFKEILPYV</sequence>
<dbReference type="EMBL" id="NIQC01000003">
    <property type="protein sequence ID" value="OWZ84620.1"/>
    <property type="molecule type" value="Genomic_DNA"/>
</dbReference>
<dbReference type="GO" id="GO:0005737">
    <property type="term" value="C:cytoplasm"/>
    <property type="evidence" value="ECO:0007669"/>
    <property type="project" value="TreeGrafter"/>
</dbReference>
<protein>
    <submittedName>
        <fullName evidence="6">Phosphoserine phosphatase</fullName>
    </submittedName>
</protein>
<evidence type="ECO:0000256" key="2">
    <source>
        <dbReference type="ARBA" id="ARBA00009184"/>
    </source>
</evidence>
<evidence type="ECO:0000256" key="4">
    <source>
        <dbReference type="ARBA" id="ARBA00022801"/>
    </source>
</evidence>
<dbReference type="RefSeq" id="WP_089022690.1">
    <property type="nucleotide sequence ID" value="NZ_NIQC01000003.1"/>
</dbReference>
<comment type="cofactor">
    <cofactor evidence="1">
        <name>Mg(2+)</name>
        <dbReference type="ChEBI" id="CHEBI:18420"/>
    </cofactor>
</comment>
<dbReference type="GO" id="GO:0036424">
    <property type="term" value="F:L-phosphoserine phosphatase activity"/>
    <property type="evidence" value="ECO:0007669"/>
    <property type="project" value="TreeGrafter"/>
</dbReference>
<evidence type="ECO:0000313" key="7">
    <source>
        <dbReference type="Proteomes" id="UP000214588"/>
    </source>
</evidence>
<dbReference type="InterPro" id="IPR006384">
    <property type="entry name" value="HAD_hydro_PyrdxlP_Pase-like"/>
</dbReference>
<dbReference type="OrthoDB" id="9804940at2"/>
<dbReference type="SUPFAM" id="SSF56784">
    <property type="entry name" value="HAD-like"/>
    <property type="match status" value="1"/>
</dbReference>
<keyword evidence="7" id="KW-1185">Reference proteome</keyword>
<comment type="similarity">
    <text evidence="2">Belongs to the HAD-like hydrolase superfamily. SerB family.</text>
</comment>
<dbReference type="Pfam" id="PF06888">
    <property type="entry name" value="Put_Phosphatase"/>
    <property type="match status" value="1"/>
</dbReference>
<evidence type="ECO:0000313" key="6">
    <source>
        <dbReference type="EMBL" id="OWZ84620.1"/>
    </source>
</evidence>
<dbReference type="InterPro" id="IPR050582">
    <property type="entry name" value="HAD-like_SerB"/>
</dbReference>
<keyword evidence="4" id="KW-0378">Hydrolase</keyword>